<name>A0A1V3XIW4_MYCKA</name>
<sequence>MALPNLTREQAIERAALISVDSYQINLDVTDGHGAPANRPSDPPPPWCSTRSPAPTR</sequence>
<protein>
    <submittedName>
        <fullName evidence="2">Aminopeptidase N domain protein</fullName>
        <ecNumber evidence="2">3.4.11.2</ecNumber>
    </submittedName>
</protein>
<evidence type="ECO:0000313" key="2">
    <source>
        <dbReference type="EMBL" id="OOK79048.1"/>
    </source>
</evidence>
<keyword evidence="2" id="KW-0031">Aminopeptidase</keyword>
<dbReference type="EMBL" id="MVBM01000002">
    <property type="protein sequence ID" value="OOK79048.1"/>
    <property type="molecule type" value="Genomic_DNA"/>
</dbReference>
<gene>
    <name evidence="2" type="ORF">BZL30_1829</name>
</gene>
<evidence type="ECO:0000256" key="1">
    <source>
        <dbReference type="SAM" id="MobiDB-lite"/>
    </source>
</evidence>
<dbReference type="GO" id="GO:0016285">
    <property type="term" value="F:alanyl aminopeptidase activity"/>
    <property type="evidence" value="ECO:0007669"/>
    <property type="project" value="UniProtKB-EC"/>
</dbReference>
<evidence type="ECO:0000313" key="3">
    <source>
        <dbReference type="Proteomes" id="UP000189229"/>
    </source>
</evidence>
<keyword evidence="2" id="KW-0378">Hydrolase</keyword>
<reference evidence="2 3" key="1">
    <citation type="submission" date="2017-02" db="EMBL/GenBank/DDBJ databases">
        <title>Complete genome sequences of Mycobacterium kansasii strains isolated from rhesus macaques.</title>
        <authorList>
            <person name="Panda A."/>
            <person name="Nagaraj S."/>
            <person name="Zhao X."/>
            <person name="Tettelin H."/>
            <person name="Detolla L.J."/>
        </authorList>
    </citation>
    <scope>NUCLEOTIDE SEQUENCE [LARGE SCALE GENOMIC DNA]</scope>
    <source>
        <strain evidence="2 3">11-3813</strain>
    </source>
</reference>
<proteinExistence type="predicted"/>
<dbReference type="EC" id="3.4.11.2" evidence="2"/>
<organism evidence="2 3">
    <name type="scientific">Mycobacterium kansasii</name>
    <dbReference type="NCBI Taxonomy" id="1768"/>
    <lineage>
        <taxon>Bacteria</taxon>
        <taxon>Bacillati</taxon>
        <taxon>Actinomycetota</taxon>
        <taxon>Actinomycetes</taxon>
        <taxon>Mycobacteriales</taxon>
        <taxon>Mycobacteriaceae</taxon>
        <taxon>Mycobacterium</taxon>
    </lineage>
</organism>
<dbReference type="AlphaFoldDB" id="A0A1V3XIW4"/>
<feature type="region of interest" description="Disordered" evidence="1">
    <location>
        <begin position="29"/>
        <end position="57"/>
    </location>
</feature>
<dbReference type="Proteomes" id="UP000189229">
    <property type="component" value="Unassembled WGS sequence"/>
</dbReference>
<keyword evidence="2" id="KW-0645">Protease</keyword>
<accession>A0A1V3XIW4</accession>
<comment type="caution">
    <text evidence="2">The sequence shown here is derived from an EMBL/GenBank/DDBJ whole genome shotgun (WGS) entry which is preliminary data.</text>
</comment>